<protein>
    <submittedName>
        <fullName evidence="2">Uncharacterized protein</fullName>
    </submittedName>
</protein>
<dbReference type="EMBL" id="LN891047">
    <property type="protein sequence ID" value="CUS10488.1"/>
    <property type="molecule type" value="Genomic_DNA"/>
</dbReference>
<sequence>MRKKGLSNPARRQRGPNTSQPQTSCTVLYGNLSDPLPCHLLRLLPSQFVTSLCSEAIRPFCVGNSSLQPSSKLISGSFPAGPCTSTVVIDNRKSTKRPEPLKTLRYRPSSNSPNSGSASAVLNGTRAPS</sequence>
<feature type="compositionally biased region" description="Low complexity" evidence="1">
    <location>
        <begin position="108"/>
        <end position="120"/>
    </location>
</feature>
<evidence type="ECO:0000313" key="3">
    <source>
        <dbReference type="Proteomes" id="UP001412239"/>
    </source>
</evidence>
<name>A0A292PV26_9PEZI</name>
<dbReference type="Proteomes" id="UP001412239">
    <property type="component" value="Unassembled WGS sequence"/>
</dbReference>
<organism evidence="2 3">
    <name type="scientific">Tuber aestivum</name>
    <name type="common">summer truffle</name>
    <dbReference type="NCBI Taxonomy" id="59557"/>
    <lineage>
        <taxon>Eukaryota</taxon>
        <taxon>Fungi</taxon>
        <taxon>Dikarya</taxon>
        <taxon>Ascomycota</taxon>
        <taxon>Pezizomycotina</taxon>
        <taxon>Pezizomycetes</taxon>
        <taxon>Pezizales</taxon>
        <taxon>Tuberaceae</taxon>
        <taxon>Tuber</taxon>
    </lineage>
</organism>
<evidence type="ECO:0000313" key="2">
    <source>
        <dbReference type="EMBL" id="CUS10488.1"/>
    </source>
</evidence>
<proteinExistence type="predicted"/>
<keyword evidence="3" id="KW-1185">Reference proteome</keyword>
<dbReference type="AlphaFoldDB" id="A0A292PV26"/>
<feature type="compositionally biased region" description="Basic and acidic residues" evidence="1">
    <location>
        <begin position="90"/>
        <end position="102"/>
    </location>
</feature>
<feature type="region of interest" description="Disordered" evidence="1">
    <location>
        <begin position="85"/>
        <end position="129"/>
    </location>
</feature>
<gene>
    <name evidence="2" type="ORF">GSTUAT00005455001</name>
</gene>
<accession>A0A292PV26</accession>
<reference evidence="2" key="1">
    <citation type="submission" date="2015-10" db="EMBL/GenBank/DDBJ databases">
        <authorList>
            <person name="Regsiter A."/>
            <person name="william w."/>
        </authorList>
    </citation>
    <scope>NUCLEOTIDE SEQUENCE</scope>
    <source>
        <strain evidence="2">Montdore</strain>
    </source>
</reference>
<evidence type="ECO:0000256" key="1">
    <source>
        <dbReference type="SAM" id="MobiDB-lite"/>
    </source>
</evidence>
<feature type="region of interest" description="Disordered" evidence="1">
    <location>
        <begin position="1"/>
        <end position="23"/>
    </location>
</feature>